<dbReference type="InterPro" id="IPR043502">
    <property type="entry name" value="DNA/RNA_pol_sf"/>
</dbReference>
<dbReference type="InterPro" id="IPR005135">
    <property type="entry name" value="Endo/exonuclease/phosphatase"/>
</dbReference>
<keyword evidence="4" id="KW-1185">Reference proteome</keyword>
<feature type="compositionally biased region" description="Low complexity" evidence="1">
    <location>
        <begin position="333"/>
        <end position="348"/>
    </location>
</feature>
<feature type="compositionally biased region" description="Low complexity" evidence="1">
    <location>
        <begin position="400"/>
        <end position="411"/>
    </location>
</feature>
<feature type="compositionally biased region" description="Pro residues" evidence="1">
    <location>
        <begin position="317"/>
        <end position="332"/>
    </location>
</feature>
<dbReference type="Pfam" id="PF14111">
    <property type="entry name" value="DUF4283"/>
    <property type="match status" value="1"/>
</dbReference>
<evidence type="ECO:0000313" key="4">
    <source>
        <dbReference type="Proteomes" id="UP001164929"/>
    </source>
</evidence>
<organism evidence="3 4">
    <name type="scientific">Populus alba x Populus x berolinensis</name>
    <dbReference type="NCBI Taxonomy" id="444605"/>
    <lineage>
        <taxon>Eukaryota</taxon>
        <taxon>Viridiplantae</taxon>
        <taxon>Streptophyta</taxon>
        <taxon>Embryophyta</taxon>
        <taxon>Tracheophyta</taxon>
        <taxon>Spermatophyta</taxon>
        <taxon>Magnoliopsida</taxon>
        <taxon>eudicotyledons</taxon>
        <taxon>Gunneridae</taxon>
        <taxon>Pentapetalae</taxon>
        <taxon>rosids</taxon>
        <taxon>fabids</taxon>
        <taxon>Malpighiales</taxon>
        <taxon>Salicaceae</taxon>
        <taxon>Saliceae</taxon>
        <taxon>Populus</taxon>
    </lineage>
</organism>
<dbReference type="PANTHER" id="PTHR33116">
    <property type="entry name" value="REVERSE TRANSCRIPTASE ZINC-BINDING DOMAIN-CONTAINING PROTEIN-RELATED-RELATED"/>
    <property type="match status" value="1"/>
</dbReference>
<dbReference type="PROSITE" id="PS50878">
    <property type="entry name" value="RT_POL"/>
    <property type="match status" value="1"/>
</dbReference>
<dbReference type="Pfam" id="PF00078">
    <property type="entry name" value="RVT_1"/>
    <property type="match status" value="1"/>
</dbReference>
<dbReference type="Pfam" id="PF13966">
    <property type="entry name" value="zf-RVT"/>
    <property type="match status" value="1"/>
</dbReference>
<dbReference type="Gene3D" id="3.60.10.10">
    <property type="entry name" value="Endonuclease/exonuclease/phosphatase"/>
    <property type="match status" value="1"/>
</dbReference>
<dbReference type="EMBL" id="JAQIZT010000015">
    <property type="protein sequence ID" value="KAJ6969474.1"/>
    <property type="molecule type" value="Genomic_DNA"/>
</dbReference>
<dbReference type="SUPFAM" id="SSF56672">
    <property type="entry name" value="DNA/RNA polymerases"/>
    <property type="match status" value="1"/>
</dbReference>
<dbReference type="InterPro" id="IPR026960">
    <property type="entry name" value="RVT-Znf"/>
</dbReference>
<dbReference type="GO" id="GO:0003824">
    <property type="term" value="F:catalytic activity"/>
    <property type="evidence" value="ECO:0007669"/>
    <property type="project" value="InterPro"/>
</dbReference>
<evidence type="ECO:0000313" key="3">
    <source>
        <dbReference type="EMBL" id="KAJ6969474.1"/>
    </source>
</evidence>
<name>A0AAD6PVT5_9ROSI</name>
<dbReference type="Pfam" id="PF03372">
    <property type="entry name" value="Exo_endo_phos"/>
    <property type="match status" value="1"/>
</dbReference>
<dbReference type="Proteomes" id="UP001164929">
    <property type="component" value="Chromosome 15"/>
</dbReference>
<feature type="domain" description="Reverse transcriptase" evidence="2">
    <location>
        <begin position="971"/>
        <end position="1249"/>
    </location>
</feature>
<feature type="compositionally biased region" description="Low complexity" evidence="1">
    <location>
        <begin position="362"/>
        <end position="383"/>
    </location>
</feature>
<proteinExistence type="predicted"/>
<feature type="compositionally biased region" description="Polar residues" evidence="1">
    <location>
        <begin position="350"/>
        <end position="360"/>
    </location>
</feature>
<feature type="compositionally biased region" description="Polar residues" evidence="1">
    <location>
        <begin position="412"/>
        <end position="429"/>
    </location>
</feature>
<protein>
    <recommendedName>
        <fullName evidence="2">Reverse transcriptase domain-containing protein</fullName>
    </recommendedName>
</protein>
<gene>
    <name evidence="3" type="ORF">NC653_034106</name>
</gene>
<evidence type="ECO:0000256" key="1">
    <source>
        <dbReference type="SAM" id="MobiDB-lite"/>
    </source>
</evidence>
<feature type="region of interest" description="Disordered" evidence="1">
    <location>
        <begin position="303"/>
        <end position="432"/>
    </location>
</feature>
<feature type="region of interest" description="Disordered" evidence="1">
    <location>
        <begin position="468"/>
        <end position="488"/>
    </location>
</feature>
<dbReference type="PANTHER" id="PTHR33116:SF76">
    <property type="entry name" value="DUF4283 DOMAIN-CONTAINING PROTEIN"/>
    <property type="match status" value="1"/>
</dbReference>
<dbReference type="InterPro" id="IPR000477">
    <property type="entry name" value="RT_dom"/>
</dbReference>
<dbReference type="SUPFAM" id="SSF56219">
    <property type="entry name" value="DNase I-like"/>
    <property type="match status" value="1"/>
</dbReference>
<dbReference type="InterPro" id="IPR025558">
    <property type="entry name" value="DUF4283"/>
</dbReference>
<evidence type="ECO:0000259" key="2">
    <source>
        <dbReference type="PROSITE" id="PS50878"/>
    </source>
</evidence>
<sequence>MAATGEKSSLACRPEIYTVSHYFHLFNLGTPTLHQSYVHCLLHLTASTTYQLNTNMIPPKTKPNPKATDQTSWADRVRISDSSTRFTLDNLPRQPVGHRLKVSEAMLMENSSQWNRCMVGFFPGYKMPYHAVNKIASRVWKQCGLEHVTATANGFMIFRFNTEENMHAVLEKGPWMFGGKNIILQQWHPRFQFDKNKISTLPVWIRLHGLPFPLWSKQGLSLAASMIGRPLSCDEQTYNCTRLEYARVCVEIDATLPYVQDFEIDSPLSAEPITVTVEYEWKPSRCDKCNVFGHSCQPATIDKGKGISDFQTLPNSTPEPPTNQPLPIPTDPSPISDDPTSSNTSPPTIQCPQPQMTIITEPNPVAPTTSNPTSPTTLYSNSPLASQQTIHTIPPPPDDNQPNQPDLPVPNGNNPESGNDPINTHTSLLPNAMDTAPCQESRMDSLATTSESSHTAAEAIVETSSAFIATHDSSPTSSPKTVRKKKGGSWNTWGLNSLQKQHTVHHWTQKNNLDIIGLLETKIEISNLAATQANLAPSCWQYISNIHHTTHCRILVGWNSHKLNLIYEDSSPQWLSCKVTTPSSTLPLKITFIYGHNTPSERTLLWHHLCQESSRNVGIPWIVMGDFNAILTPDDRIGGDTNWYRHQDEFSNCVRQSELIKLPYSGIKFTWHNGQHGDHTIQKKLDWIFGNHCLLSTWPAAHSVFQPRHISDHSAMLLHLQTDSYKRQVPFKFLNLWADREDFLPTVSSSWKTHINGNPMYQLTTKLRILKLELKKLHKQNSSHITSRVSQAKDAWNVAQTILDANPTSSSARITERELAHQYMHLCKDEESFFQQRSRIQWLQLGDRNTKFFHKSLLHRQVRNKIHHLMDNEGNIINDQQKMSQMAVSFFEQLLSTPQPPFIDDIAMLYPNTISDASITAMLLPLTNDEIKAALFSIPDSKAPGPDGYNSFFFKKCWSIVGSDFLAATRYFFTNNTLPRCVNATRVALVPKVENPSCMNDFRPISCCNVLYKCISKIIVSRLKNALDEVIGHSQSAFLPGRNISDAILLTQELMHNSHLNNGPANCALKIDLRKAFDTVSWEFILAGLQAIGIPQCMLTWIKLCISTAHYTINMNGELHGFFKSTRGLRQGDPLSPYLFVLAMEGLGGILRNGTQNSNFKYHGLCKSTSITHLSFADDLMLFCNADTTSIGILKSCLDKFSQLSGLTINRSKSFLYLSGVTSELQRDIQQQLGFQPGTLPVKYLGVPLISTRLTHADCLPLVERITSRIKLWTSSSLTYAGRLQLIKSVLFSIQVYWSSMFILPCATIRKIEGILSSFLWKGVSLSSTGSKVSWNSVCYPLQEGGLGIKSLKTWNQAATMKHIWKLFAEKQSIWAAWVHTTHIRQRSFWNIKLPSNPSWSWRKILQSREWCKGWFITCIGDGRSTSLWFDYWLPDGKRLIDMFSMRTLTSTGLPWTARVSDIINGDQWQFPDTAPILQSTWSAINFYPNSNSKDHYVWTGHPSGTFTVASAWELLRDRKPANNMHNLLWYKGYIPRQSFILWLASQGRLSTMDRLHMIGIISSNTCMLCDNHIESHDHLFFQCSYSTFVWKTVCNKALVHWPPTSWDHLLHWSSVTYTKKNDITHLIARLLLSTTVYFIWHERNNRVFNNAFQPPSATVDAILQRIRIHITNMNYEGTCPSIIQDIWGLNLAT</sequence>
<feature type="compositionally biased region" description="Polar residues" evidence="1">
    <location>
        <begin position="468"/>
        <end position="480"/>
    </location>
</feature>
<comment type="caution">
    <text evidence="3">The sequence shown here is derived from an EMBL/GenBank/DDBJ whole genome shotgun (WGS) entry which is preliminary data.</text>
</comment>
<accession>A0AAD6PVT5</accession>
<dbReference type="CDD" id="cd01650">
    <property type="entry name" value="RT_nLTR_like"/>
    <property type="match status" value="1"/>
</dbReference>
<dbReference type="InterPro" id="IPR036691">
    <property type="entry name" value="Endo/exonu/phosph_ase_sf"/>
</dbReference>
<reference evidence="3" key="1">
    <citation type="journal article" date="2023" name="Mol. Ecol. Resour.">
        <title>Chromosome-level genome assembly of a triploid poplar Populus alba 'Berolinensis'.</title>
        <authorList>
            <person name="Chen S."/>
            <person name="Yu Y."/>
            <person name="Wang X."/>
            <person name="Wang S."/>
            <person name="Zhang T."/>
            <person name="Zhou Y."/>
            <person name="He R."/>
            <person name="Meng N."/>
            <person name="Wang Y."/>
            <person name="Liu W."/>
            <person name="Liu Z."/>
            <person name="Liu J."/>
            <person name="Guo Q."/>
            <person name="Huang H."/>
            <person name="Sederoff R.R."/>
            <person name="Wang G."/>
            <person name="Qu G."/>
            <person name="Chen S."/>
        </authorList>
    </citation>
    <scope>NUCLEOTIDE SEQUENCE</scope>
    <source>
        <strain evidence="3">SC-2020</strain>
    </source>
</reference>